<dbReference type="RefSeq" id="WP_050671053.1">
    <property type="nucleotide sequence ID" value="NZ_LAIR01000002.1"/>
</dbReference>
<dbReference type="AlphaFoldDB" id="A0A0L6CLA4"/>
<dbReference type="PANTHER" id="PTHR42830:SF2">
    <property type="entry name" value="OSMC_OHR FAMILY PROTEIN"/>
    <property type="match status" value="1"/>
</dbReference>
<keyword evidence="2" id="KW-1185">Reference proteome</keyword>
<dbReference type="EMBL" id="LAIR01000002">
    <property type="protein sequence ID" value="KNX38576.1"/>
    <property type="molecule type" value="Genomic_DNA"/>
</dbReference>
<name>A0A0L6CLA4_9MICO</name>
<accession>A0A0L6CLA4</accession>
<dbReference type="InterPro" id="IPR036102">
    <property type="entry name" value="OsmC/Ohrsf"/>
</dbReference>
<gene>
    <name evidence="1" type="ORF">VV01_17790</name>
</gene>
<dbReference type="InterPro" id="IPR052707">
    <property type="entry name" value="OsmC_Ohr_Peroxiredoxin"/>
</dbReference>
<dbReference type="Proteomes" id="UP000037397">
    <property type="component" value="Unassembled WGS sequence"/>
</dbReference>
<proteinExistence type="predicted"/>
<dbReference type="InterPro" id="IPR003718">
    <property type="entry name" value="OsmC/Ohr_fam"/>
</dbReference>
<dbReference type="Gene3D" id="3.30.300.20">
    <property type="match status" value="1"/>
</dbReference>
<evidence type="ECO:0000313" key="2">
    <source>
        <dbReference type="Proteomes" id="UP000037397"/>
    </source>
</evidence>
<dbReference type="STRING" id="1631356.VV01_17790"/>
<dbReference type="InterPro" id="IPR015946">
    <property type="entry name" value="KH_dom-like_a/b"/>
</dbReference>
<dbReference type="SUPFAM" id="SSF82784">
    <property type="entry name" value="OsmC-like"/>
    <property type="match status" value="1"/>
</dbReference>
<comment type="caution">
    <text evidence="1">The sequence shown here is derived from an EMBL/GenBank/DDBJ whole genome shotgun (WGS) entry which is preliminary data.</text>
</comment>
<protein>
    <submittedName>
        <fullName evidence="1">Osmotically inducible protein OsmC</fullName>
    </submittedName>
</protein>
<evidence type="ECO:0000313" key="1">
    <source>
        <dbReference type="EMBL" id="KNX38576.1"/>
    </source>
</evidence>
<dbReference type="PANTHER" id="PTHR42830">
    <property type="entry name" value="OSMOTICALLY INDUCIBLE FAMILY PROTEIN"/>
    <property type="match status" value="1"/>
</dbReference>
<dbReference type="PATRIC" id="fig|1631356.3.peg.3544"/>
<sequence length="158" mass="17179">MSDADHSYATRLAWRGSTGLGYDAYERAHDVTAAPAEQTLRLASDPAFLGDPALLNPEQLVVAAASSCQLLSFLAVAARARLDVVDYVDDATASMSEAHRPMRLDEIVLRPVITLSDTARARPADTRLEHLVEVAHRECFIANSLSTPVTVEPTFTWS</sequence>
<dbReference type="Pfam" id="PF02566">
    <property type="entry name" value="OsmC"/>
    <property type="match status" value="1"/>
</dbReference>
<organism evidence="1 2">
    <name type="scientific">Luteipulveratus halotolerans</name>
    <dbReference type="NCBI Taxonomy" id="1631356"/>
    <lineage>
        <taxon>Bacteria</taxon>
        <taxon>Bacillati</taxon>
        <taxon>Actinomycetota</taxon>
        <taxon>Actinomycetes</taxon>
        <taxon>Micrococcales</taxon>
        <taxon>Dermacoccaceae</taxon>
        <taxon>Luteipulveratus</taxon>
    </lineage>
</organism>
<dbReference type="OrthoDB" id="9795405at2"/>
<reference evidence="2" key="1">
    <citation type="submission" date="2015-03" db="EMBL/GenBank/DDBJ databases">
        <title>Luteipulveratus halotolerans sp. nov., a novel actinobacterium (Dermacoccaceae) from Sarawak, Malaysia.</title>
        <authorList>
            <person name="Juboi H."/>
            <person name="Basik A."/>
            <person name="Shamsul S.S."/>
            <person name="Arnold P."/>
            <person name="Schmitt E.K."/>
            <person name="Sanglier J.-J."/>
            <person name="Yeo T."/>
        </authorList>
    </citation>
    <scope>NUCLEOTIDE SEQUENCE [LARGE SCALE GENOMIC DNA]</scope>
    <source>
        <strain evidence="2">C296001</strain>
    </source>
</reference>